<proteinExistence type="predicted"/>
<evidence type="ECO:0000313" key="2">
    <source>
        <dbReference type="Proteomes" id="UP000266669"/>
    </source>
</evidence>
<accession>A0A8B6RYF3</accession>
<dbReference type="AlphaFoldDB" id="A0A8B6RYF3"/>
<reference evidence="2" key="1">
    <citation type="submission" date="2018-05" db="EMBL/GenBank/DDBJ databases">
        <title>Leptospira yasudae sp. nov. and Leptospira stimsonii sp. nov., two pathogenic species of the genus Leptospira isolated from environmental sources.</title>
        <authorList>
            <person name="Casanovas-Massana A."/>
            <person name="Hamond C."/>
            <person name="Santos L.A."/>
            <person name="Hacker K.P."/>
            <person name="Balassiano I."/>
            <person name="Medeiros M.A."/>
            <person name="Reis M.G."/>
            <person name="Ko A.I."/>
            <person name="Wunder E.A."/>
        </authorList>
    </citation>
    <scope>NUCLEOTIDE SEQUENCE [LARGE SCALE GENOMIC DNA]</scope>
    <source>
        <strain evidence="2">AMB6-RJ</strain>
    </source>
</reference>
<protein>
    <submittedName>
        <fullName evidence="1">Uncharacterized protein</fullName>
    </submittedName>
</protein>
<gene>
    <name evidence="1" type="ORF">DLM78_09545</name>
</gene>
<evidence type="ECO:0000313" key="1">
    <source>
        <dbReference type="EMBL" id="RHX86105.1"/>
    </source>
</evidence>
<name>A0A8B6RYF3_9LEPT</name>
<comment type="caution">
    <text evidence="1">The sequence shown here is derived from an EMBL/GenBank/DDBJ whole genome shotgun (WGS) entry which is preliminary data.</text>
</comment>
<dbReference type="EMBL" id="QHCS01000002">
    <property type="protein sequence ID" value="RHX86105.1"/>
    <property type="molecule type" value="Genomic_DNA"/>
</dbReference>
<sequence>MGTNYFYKDFVIGNRKRETSATSVIATLSRIRKKRSYGSLRLILVDSNRFSIVSLSYPLEKIRRKL</sequence>
<organism evidence="1 2">
    <name type="scientific">Leptospira stimsonii</name>
    <dbReference type="NCBI Taxonomy" id="2202203"/>
    <lineage>
        <taxon>Bacteria</taxon>
        <taxon>Pseudomonadati</taxon>
        <taxon>Spirochaetota</taxon>
        <taxon>Spirochaetia</taxon>
        <taxon>Leptospirales</taxon>
        <taxon>Leptospiraceae</taxon>
        <taxon>Leptospira</taxon>
    </lineage>
</organism>
<dbReference type="Proteomes" id="UP000266669">
    <property type="component" value="Unassembled WGS sequence"/>
</dbReference>